<dbReference type="FunFam" id="3.30.160.20:FF:000059">
    <property type="entry name" value="DExH-box ATP-dependent RNA helicase DExH3"/>
    <property type="match status" value="1"/>
</dbReference>
<feature type="domain" description="DRBM" evidence="5">
    <location>
        <begin position="23"/>
        <end position="86"/>
    </location>
</feature>
<dbReference type="SMART" id="SM00358">
    <property type="entry name" value="DSRM"/>
    <property type="match status" value="1"/>
</dbReference>
<proteinExistence type="predicted"/>
<name>A0A453DRV3_AEGTS</name>
<dbReference type="AlphaFoldDB" id="A0A453DRV3"/>
<dbReference type="SUPFAM" id="SSF54768">
    <property type="entry name" value="dsRNA-binding domain-like"/>
    <property type="match status" value="1"/>
</dbReference>
<evidence type="ECO:0000259" key="5">
    <source>
        <dbReference type="SMART" id="SM00358"/>
    </source>
</evidence>
<keyword evidence="2" id="KW-0694">RNA-binding</keyword>
<evidence type="ECO:0000313" key="7">
    <source>
        <dbReference type="Proteomes" id="UP000015105"/>
    </source>
</evidence>
<feature type="region of interest" description="Disordered" evidence="4">
    <location>
        <begin position="89"/>
        <end position="124"/>
    </location>
</feature>
<evidence type="ECO:0000256" key="3">
    <source>
        <dbReference type="ARBA" id="ARBA00037597"/>
    </source>
</evidence>
<reference evidence="7" key="1">
    <citation type="journal article" date="2014" name="Science">
        <title>Ancient hybridizations among the ancestral genomes of bread wheat.</title>
        <authorList>
            <consortium name="International Wheat Genome Sequencing Consortium,"/>
            <person name="Marcussen T."/>
            <person name="Sandve S.R."/>
            <person name="Heier L."/>
            <person name="Spannagl M."/>
            <person name="Pfeifer M."/>
            <person name="Jakobsen K.S."/>
            <person name="Wulff B.B."/>
            <person name="Steuernagel B."/>
            <person name="Mayer K.F."/>
            <person name="Olsen O.A."/>
        </authorList>
    </citation>
    <scope>NUCLEOTIDE SEQUENCE [LARGE SCALE GENOMIC DNA]</scope>
    <source>
        <strain evidence="7">cv. AL8/78</strain>
    </source>
</reference>
<reference evidence="6" key="4">
    <citation type="submission" date="2019-03" db="UniProtKB">
        <authorList>
            <consortium name="EnsemblPlants"/>
        </authorList>
    </citation>
    <scope>IDENTIFICATION</scope>
</reference>
<dbReference type="Proteomes" id="UP000015105">
    <property type="component" value="Chromosome 3D"/>
</dbReference>
<dbReference type="EnsemblPlants" id="AET3Gv20051800.1">
    <property type="protein sequence ID" value="AET3Gv20051800.1"/>
    <property type="gene ID" value="AET3Gv20051800"/>
</dbReference>
<dbReference type="Gene3D" id="3.30.160.20">
    <property type="match status" value="1"/>
</dbReference>
<reference evidence="7" key="2">
    <citation type="journal article" date="2017" name="Nat. Plants">
        <title>The Aegilops tauschii genome reveals multiple impacts of transposons.</title>
        <authorList>
            <person name="Zhao G."/>
            <person name="Zou C."/>
            <person name="Li K."/>
            <person name="Wang K."/>
            <person name="Li T."/>
            <person name="Gao L."/>
            <person name="Zhang X."/>
            <person name="Wang H."/>
            <person name="Yang Z."/>
            <person name="Liu X."/>
            <person name="Jiang W."/>
            <person name="Mao L."/>
            <person name="Kong X."/>
            <person name="Jiao Y."/>
            <person name="Jia J."/>
        </authorList>
    </citation>
    <scope>NUCLEOTIDE SEQUENCE [LARGE SCALE GENOMIC DNA]</scope>
    <source>
        <strain evidence="7">cv. AL8/78</strain>
    </source>
</reference>
<evidence type="ECO:0000256" key="2">
    <source>
        <dbReference type="ARBA" id="ARBA00022884"/>
    </source>
</evidence>
<evidence type="ECO:0000256" key="4">
    <source>
        <dbReference type="SAM" id="MobiDB-lite"/>
    </source>
</evidence>
<dbReference type="GO" id="GO:0003723">
    <property type="term" value="F:RNA binding"/>
    <property type="evidence" value="ECO:0007669"/>
    <property type="project" value="UniProtKB-KW"/>
</dbReference>
<dbReference type="Gramene" id="AET3Gv20051800.1">
    <property type="protein sequence ID" value="AET3Gv20051800.1"/>
    <property type="gene ID" value="AET3Gv20051800"/>
</dbReference>
<evidence type="ECO:0000256" key="1">
    <source>
        <dbReference type="ARBA" id="ARBA00022737"/>
    </source>
</evidence>
<dbReference type="Pfam" id="PF00035">
    <property type="entry name" value="dsrm"/>
    <property type="match status" value="1"/>
</dbReference>
<accession>A0A453DRV3</accession>
<dbReference type="PANTHER" id="PTHR46031:SF26">
    <property type="entry name" value="DOUBLE-STRANDED RNA-BINDING PROTEIN 2"/>
    <property type="match status" value="1"/>
</dbReference>
<feature type="region of interest" description="Disordered" evidence="4">
    <location>
        <begin position="1"/>
        <end position="26"/>
    </location>
</feature>
<reference evidence="6" key="3">
    <citation type="journal article" date="2017" name="Nature">
        <title>Genome sequence of the progenitor of the wheat D genome Aegilops tauschii.</title>
        <authorList>
            <person name="Luo M.C."/>
            <person name="Gu Y.Q."/>
            <person name="Puiu D."/>
            <person name="Wang H."/>
            <person name="Twardziok S.O."/>
            <person name="Deal K.R."/>
            <person name="Huo N."/>
            <person name="Zhu T."/>
            <person name="Wang L."/>
            <person name="Wang Y."/>
            <person name="McGuire P.E."/>
            <person name="Liu S."/>
            <person name="Long H."/>
            <person name="Ramasamy R.K."/>
            <person name="Rodriguez J.C."/>
            <person name="Van S.L."/>
            <person name="Yuan L."/>
            <person name="Wang Z."/>
            <person name="Xia Z."/>
            <person name="Xiao L."/>
            <person name="Anderson O.D."/>
            <person name="Ouyang S."/>
            <person name="Liang Y."/>
            <person name="Zimin A.V."/>
            <person name="Pertea G."/>
            <person name="Qi P."/>
            <person name="Bennetzen J.L."/>
            <person name="Dai X."/>
            <person name="Dawson M.W."/>
            <person name="Muller H.G."/>
            <person name="Kugler K."/>
            <person name="Rivarola-Duarte L."/>
            <person name="Spannagl M."/>
            <person name="Mayer K.F.X."/>
            <person name="Lu F.H."/>
            <person name="Bevan M.W."/>
            <person name="Leroy P."/>
            <person name="Li P."/>
            <person name="You F.M."/>
            <person name="Sun Q."/>
            <person name="Liu Z."/>
            <person name="Lyons E."/>
            <person name="Wicker T."/>
            <person name="Salzberg S.L."/>
            <person name="Devos K.M."/>
            <person name="Dvorak J."/>
        </authorList>
    </citation>
    <scope>NUCLEOTIDE SEQUENCE [LARGE SCALE GENOMIC DNA]</scope>
    <source>
        <strain evidence="6">cv. AL8/78</strain>
    </source>
</reference>
<reference evidence="6" key="5">
    <citation type="journal article" date="2021" name="G3 (Bethesda)">
        <title>Aegilops tauschii genome assembly Aet v5.0 features greater sequence contiguity and improved annotation.</title>
        <authorList>
            <person name="Wang L."/>
            <person name="Zhu T."/>
            <person name="Rodriguez J.C."/>
            <person name="Deal K.R."/>
            <person name="Dubcovsky J."/>
            <person name="McGuire P.E."/>
            <person name="Lux T."/>
            <person name="Spannagl M."/>
            <person name="Mayer K.F.X."/>
            <person name="Baldrich P."/>
            <person name="Meyers B.C."/>
            <person name="Huo N."/>
            <person name="Gu Y.Q."/>
            <person name="Zhou H."/>
            <person name="Devos K.M."/>
            <person name="Bennetzen J.L."/>
            <person name="Unver T."/>
            <person name="Budak H."/>
            <person name="Gulick P.J."/>
            <person name="Galiba G."/>
            <person name="Kalapos B."/>
            <person name="Nelson D.R."/>
            <person name="Li P."/>
            <person name="You F.M."/>
            <person name="Luo M.C."/>
            <person name="Dvorak J."/>
        </authorList>
    </citation>
    <scope>NUCLEOTIDE SEQUENCE [LARGE SCALE GENOMIC DNA]</scope>
    <source>
        <strain evidence="6">cv. AL8/78</strain>
    </source>
</reference>
<feature type="compositionally biased region" description="Basic residues" evidence="4">
    <location>
        <begin position="113"/>
        <end position="124"/>
    </location>
</feature>
<organism evidence="6 7">
    <name type="scientific">Aegilops tauschii subsp. strangulata</name>
    <name type="common">Goatgrass</name>
    <dbReference type="NCBI Taxonomy" id="200361"/>
    <lineage>
        <taxon>Eukaryota</taxon>
        <taxon>Viridiplantae</taxon>
        <taxon>Streptophyta</taxon>
        <taxon>Embryophyta</taxon>
        <taxon>Tracheophyta</taxon>
        <taxon>Spermatophyta</taxon>
        <taxon>Magnoliopsida</taxon>
        <taxon>Liliopsida</taxon>
        <taxon>Poales</taxon>
        <taxon>Poaceae</taxon>
        <taxon>BOP clade</taxon>
        <taxon>Pooideae</taxon>
        <taxon>Triticodae</taxon>
        <taxon>Triticeae</taxon>
        <taxon>Triticinae</taxon>
        <taxon>Aegilops</taxon>
    </lineage>
</organism>
<keyword evidence="7" id="KW-1185">Reference proteome</keyword>
<sequence>MISSASVVPMDRGGGGGHGGDNPKNQLQTLLTRAGHDNPSYKTKQIKNTLFRSTVEFNGMQFVGQPCANKKLAEKDAAGEAISWLTGGEAPPVTANVRDRQDADHMSVLTKPAPRRRRHHHRRS</sequence>
<dbReference type="InterPro" id="IPR014720">
    <property type="entry name" value="dsRBD_dom"/>
</dbReference>
<protein>
    <recommendedName>
        <fullName evidence="5">DRBM domain-containing protein</fullName>
    </recommendedName>
</protein>
<dbReference type="PANTHER" id="PTHR46031">
    <property type="match status" value="1"/>
</dbReference>
<evidence type="ECO:0000313" key="6">
    <source>
        <dbReference type="EnsemblPlants" id="AET3Gv20051800.1"/>
    </source>
</evidence>
<keyword evidence="1" id="KW-0677">Repeat</keyword>
<comment type="function">
    <text evidence="3">Binds double-stranded RNA.</text>
</comment>